<keyword evidence="12" id="KW-1185">Reference proteome</keyword>
<evidence type="ECO:0000256" key="10">
    <source>
        <dbReference type="SAM" id="MobiDB-lite"/>
    </source>
</evidence>
<dbReference type="STRING" id="7266.A0A3B0J2J1"/>
<evidence type="ECO:0000256" key="1">
    <source>
        <dbReference type="ARBA" id="ARBA00004430"/>
    </source>
</evidence>
<evidence type="ECO:0000256" key="3">
    <source>
        <dbReference type="ARBA" id="ARBA00022737"/>
    </source>
</evidence>
<dbReference type="PANTHER" id="PTHR23040">
    <property type="match status" value="1"/>
</dbReference>
<dbReference type="SUPFAM" id="SSF48452">
    <property type="entry name" value="TPR-like"/>
    <property type="match status" value="1"/>
</dbReference>
<keyword evidence="4" id="KW-0802">TPR repeat</keyword>
<dbReference type="EMBL" id="OUUW01000001">
    <property type="protein sequence ID" value="SPP75375.1"/>
    <property type="molecule type" value="Genomic_DNA"/>
</dbReference>
<comment type="subcellular location">
    <subcellularLocation>
        <location evidence="1">Cytoplasm</location>
        <location evidence="1">Cytoskeleton</location>
        <location evidence="1">Cilium axoneme</location>
    </subcellularLocation>
</comment>
<accession>A0A3B0J2J1</accession>
<dbReference type="InterPro" id="IPR011990">
    <property type="entry name" value="TPR-like_helical_dom_sf"/>
</dbReference>
<name>A0A3B0J2J1_DROGU</name>
<evidence type="ECO:0000313" key="12">
    <source>
        <dbReference type="Proteomes" id="UP000268350"/>
    </source>
</evidence>
<protein>
    <recommendedName>
        <fullName evidence="7">Outer dynein arm-docking complex subunit 4</fullName>
    </recommendedName>
    <alternativeName>
        <fullName evidence="8">Tetratricopeptide repeat protein 25</fullName>
    </alternativeName>
</protein>
<dbReference type="InterPro" id="IPR019734">
    <property type="entry name" value="TPR_rpt"/>
</dbReference>
<dbReference type="AlphaFoldDB" id="A0A3B0J2J1"/>
<dbReference type="InterPro" id="IPR040111">
    <property type="entry name" value="ODAD4"/>
</dbReference>
<keyword evidence="5" id="KW-0206">Cytoskeleton</keyword>
<dbReference type="Proteomes" id="UP000268350">
    <property type="component" value="Unassembled WGS sequence"/>
</dbReference>
<evidence type="ECO:0000256" key="8">
    <source>
        <dbReference type="ARBA" id="ARBA00034143"/>
    </source>
</evidence>
<dbReference type="Gene3D" id="1.25.40.10">
    <property type="entry name" value="Tetratricopeptide repeat domain"/>
    <property type="match status" value="1"/>
</dbReference>
<feature type="coiled-coil region" evidence="9">
    <location>
        <begin position="65"/>
        <end position="92"/>
    </location>
</feature>
<gene>
    <name evidence="11" type="ORF">DGUA_6G003172</name>
</gene>
<sequence>MPRKKQKVDTIEEIETNIKLLCDQSNNHMKVREYDKALFGYNQALELNSTDINALISRSKCYLLLGEASKALQDAETALGEEKNNIRAIYQKAESLYYLGQFEQSLMFFHRGLRARPELASFRLGVQKTQEAIENTIGTKPRAPPSAPKSGKSRKEDDNMSKSQTTRKKPTKADLERRNARKLLGELCVDKEYLEKLLLHPDLVRADTNTENISTFAKEAVEFLNKRQEFWRQQRPCTALPNHKNLPNDAMPKWF</sequence>
<evidence type="ECO:0000256" key="2">
    <source>
        <dbReference type="ARBA" id="ARBA00022490"/>
    </source>
</evidence>
<reference evidence="12" key="1">
    <citation type="submission" date="2018-01" db="EMBL/GenBank/DDBJ databases">
        <authorList>
            <person name="Alioto T."/>
            <person name="Alioto T."/>
        </authorList>
    </citation>
    <scope>NUCLEOTIDE SEQUENCE [LARGE SCALE GENOMIC DNA]</scope>
</reference>
<evidence type="ECO:0000256" key="6">
    <source>
        <dbReference type="ARBA" id="ARBA00023273"/>
    </source>
</evidence>
<evidence type="ECO:0000313" key="11">
    <source>
        <dbReference type="EMBL" id="SPP75375.1"/>
    </source>
</evidence>
<keyword evidence="3" id="KW-0677">Repeat</keyword>
<organism evidence="11 12">
    <name type="scientific">Drosophila guanche</name>
    <name type="common">Fruit fly</name>
    <dbReference type="NCBI Taxonomy" id="7266"/>
    <lineage>
        <taxon>Eukaryota</taxon>
        <taxon>Metazoa</taxon>
        <taxon>Ecdysozoa</taxon>
        <taxon>Arthropoda</taxon>
        <taxon>Hexapoda</taxon>
        <taxon>Insecta</taxon>
        <taxon>Pterygota</taxon>
        <taxon>Neoptera</taxon>
        <taxon>Endopterygota</taxon>
        <taxon>Diptera</taxon>
        <taxon>Brachycera</taxon>
        <taxon>Muscomorpha</taxon>
        <taxon>Ephydroidea</taxon>
        <taxon>Drosophilidae</taxon>
        <taxon>Drosophila</taxon>
        <taxon>Sophophora</taxon>
    </lineage>
</organism>
<keyword evidence="9" id="KW-0175">Coiled coil</keyword>
<feature type="region of interest" description="Disordered" evidence="10">
    <location>
        <begin position="133"/>
        <end position="176"/>
    </location>
</feature>
<dbReference type="GO" id="GO:0005930">
    <property type="term" value="C:axoneme"/>
    <property type="evidence" value="ECO:0007669"/>
    <property type="project" value="UniProtKB-SubCell"/>
</dbReference>
<keyword evidence="2" id="KW-0963">Cytoplasm</keyword>
<evidence type="ECO:0000256" key="7">
    <source>
        <dbReference type="ARBA" id="ARBA00034139"/>
    </source>
</evidence>
<dbReference type="PANTHER" id="PTHR23040:SF1">
    <property type="entry name" value="OUTER DYNEIN ARM-DOCKING COMPLEX SUBUNIT 4"/>
    <property type="match status" value="1"/>
</dbReference>
<dbReference type="OrthoDB" id="245563at2759"/>
<dbReference type="SMART" id="SM00028">
    <property type="entry name" value="TPR"/>
    <property type="match status" value="3"/>
</dbReference>
<evidence type="ECO:0000256" key="9">
    <source>
        <dbReference type="SAM" id="Coils"/>
    </source>
</evidence>
<dbReference type="Pfam" id="PF12895">
    <property type="entry name" value="ANAPC3"/>
    <property type="match status" value="1"/>
</dbReference>
<evidence type="ECO:0000256" key="5">
    <source>
        <dbReference type="ARBA" id="ARBA00023212"/>
    </source>
</evidence>
<dbReference type="OMA" id="IEMAPEN"/>
<keyword evidence="6" id="KW-0966">Cell projection</keyword>
<proteinExistence type="predicted"/>
<evidence type="ECO:0000256" key="4">
    <source>
        <dbReference type="ARBA" id="ARBA00022803"/>
    </source>
</evidence>